<evidence type="ECO:0000313" key="5">
    <source>
        <dbReference type="EMBL" id="VIP04883.1"/>
    </source>
</evidence>
<keyword evidence="2" id="KW-0812">Transmembrane</keyword>
<gene>
    <name evidence="5" type="ORF">GMBLW1_43100</name>
</gene>
<evidence type="ECO:0000256" key="1">
    <source>
        <dbReference type="SAM" id="MobiDB-lite"/>
    </source>
</evidence>
<keyword evidence="2" id="KW-0472">Membrane</keyword>
<feature type="transmembrane region" description="Helical" evidence="2">
    <location>
        <begin position="110"/>
        <end position="127"/>
    </location>
</feature>
<dbReference type="Pfam" id="PF13519">
    <property type="entry name" value="VWA_2"/>
    <property type="match status" value="1"/>
</dbReference>
<evidence type="ECO:0000256" key="2">
    <source>
        <dbReference type="SAM" id="Phobius"/>
    </source>
</evidence>
<keyword evidence="2" id="KW-1133">Transmembrane helix</keyword>
<dbReference type="Pfam" id="PF07584">
    <property type="entry name" value="BatA"/>
    <property type="match status" value="1"/>
</dbReference>
<feature type="region of interest" description="Disordered" evidence="1">
    <location>
        <begin position="613"/>
        <end position="646"/>
    </location>
</feature>
<name>A0A6C2YUQ1_9BACT</name>
<organism evidence="5">
    <name type="scientific">Tuwongella immobilis</name>
    <dbReference type="NCBI Taxonomy" id="692036"/>
    <lineage>
        <taxon>Bacteria</taxon>
        <taxon>Pseudomonadati</taxon>
        <taxon>Planctomycetota</taxon>
        <taxon>Planctomycetia</taxon>
        <taxon>Gemmatales</taxon>
        <taxon>Gemmataceae</taxon>
        <taxon>Tuwongella</taxon>
    </lineage>
</organism>
<protein>
    <recommendedName>
        <fullName evidence="7">VWFA domain-containing protein</fullName>
    </recommendedName>
</protein>
<dbReference type="InParanoid" id="A0A6C2YUQ1"/>
<evidence type="ECO:0000259" key="4">
    <source>
        <dbReference type="Pfam" id="PF13519"/>
    </source>
</evidence>
<evidence type="ECO:0008006" key="7">
    <source>
        <dbReference type="Google" id="ProtNLM"/>
    </source>
</evidence>
<feature type="transmembrane region" description="Helical" evidence="2">
    <location>
        <begin position="54"/>
        <end position="75"/>
    </location>
</feature>
<evidence type="ECO:0000259" key="3">
    <source>
        <dbReference type="Pfam" id="PF07584"/>
    </source>
</evidence>
<dbReference type="InterPro" id="IPR002035">
    <property type="entry name" value="VWF_A"/>
</dbReference>
<dbReference type="Gene3D" id="3.40.50.410">
    <property type="entry name" value="von Willebrand factor, type A domain"/>
    <property type="match status" value="1"/>
</dbReference>
<feature type="region of interest" description="Disordered" evidence="1">
    <location>
        <begin position="348"/>
        <end position="380"/>
    </location>
</feature>
<dbReference type="RefSeq" id="WP_162659906.1">
    <property type="nucleotide sequence ID" value="NZ_LR593887.1"/>
</dbReference>
<feature type="domain" description="Aerotolerance regulator N-terminal" evidence="3">
    <location>
        <begin position="56"/>
        <end position="129"/>
    </location>
</feature>
<accession>A0A6C2YUQ1</accession>
<feature type="compositionally biased region" description="Polar residues" evidence="1">
    <location>
        <begin position="635"/>
        <end position="646"/>
    </location>
</feature>
<keyword evidence="6" id="KW-1185">Reference proteome</keyword>
<proteinExistence type="predicted"/>
<evidence type="ECO:0000313" key="6">
    <source>
        <dbReference type="Proteomes" id="UP000464378"/>
    </source>
</evidence>
<dbReference type="PANTHER" id="PTHR37464">
    <property type="entry name" value="BLL2463 PROTEIN"/>
    <property type="match status" value="1"/>
</dbReference>
<feature type="transmembrane region" description="Helical" evidence="2">
    <location>
        <begin position="12"/>
        <end position="34"/>
    </location>
</feature>
<feature type="domain" description="VWFA" evidence="4">
    <location>
        <begin position="142"/>
        <end position="232"/>
    </location>
</feature>
<dbReference type="EMBL" id="LR593887">
    <property type="protein sequence ID" value="VTS07125.1"/>
    <property type="molecule type" value="Genomic_DNA"/>
</dbReference>
<sequence length="741" mass="83416">MHWLARTWFPVALVGLLLLALPGMILFGLDLAGYESQANNWLQDHFSLSHHLPLPPWAGALLFLVPVAILILYFLKLKRKPQTVSSTYLWKQSIEDLHVNRLLQWLRRNILLILQLLAILMLLYAILGPRLHGTTLSGGRYILMLDHSASMNARTPDGKSRLEVAQEQALAEIDAASDGDEGMVIVFAGNAEIRQSFTRNRELLRKAVRAIEPTEQVTRLDEALNFAGSLANPLRSTEDEMVKPLNAVAGQERVYVPAEGVSTLVHLFSDGRFPDVPEFSLANLSVRYHPVELTDAADNLAITRLDAFRDEDNPEQVQIEAEVVSFRDVASICVLRIDVRVRGQLQTPRDTRLEVPPRRKGDASSNDPAAQRDQPGERRVSIRVPNLPENAEITIAARLDQANDALPLDDRADVVLGVVRKAQVLIVGPDNPLLHYVFDAKATRAIADVRYLPASTLTDAKSYGEPAASGTWDLIIYDRCAPAREEEMPRANTLFLGEPPPPWKRANLETVEFPQIRGYTDQHPVMRGLRSWLELEIAEAYRMPELPPRAPRLLEGDRGLVLMTALERGSYRDIVLAFPLETADSKWNTRWFLRPLFPLFLWNLLYASGNVRDASSEPNTQPGEVKRLRPGGMQPQMTIEQPDGSTRTLERGNRAEFLVSQTEQQGVYTARIGDQSLQFAVNLFDVEESNLSVRRSFQVGNERVDAGERREQPQELWKWGVLLGLLALVGEWWVYNRRVAI</sequence>
<dbReference type="SUPFAM" id="SSF53300">
    <property type="entry name" value="vWA-like"/>
    <property type="match status" value="1"/>
</dbReference>
<feature type="compositionally biased region" description="Basic and acidic residues" evidence="1">
    <location>
        <begin position="349"/>
        <end position="362"/>
    </location>
</feature>
<dbReference type="InterPro" id="IPR024163">
    <property type="entry name" value="Aerotolerance_reg_N"/>
</dbReference>
<reference evidence="5" key="1">
    <citation type="submission" date="2019-04" db="EMBL/GenBank/DDBJ databases">
        <authorList>
            <consortium name="Science for Life Laboratories"/>
        </authorList>
    </citation>
    <scope>NUCLEOTIDE SEQUENCE</scope>
    <source>
        <strain evidence="5">MBLW1</strain>
    </source>
</reference>
<dbReference type="KEGG" id="tim:GMBLW1_43100"/>
<dbReference type="PANTHER" id="PTHR37464:SF1">
    <property type="entry name" value="BLL2463 PROTEIN"/>
    <property type="match status" value="1"/>
</dbReference>
<dbReference type="AlphaFoldDB" id="A0A6C2YUQ1"/>
<dbReference type="Proteomes" id="UP000464378">
    <property type="component" value="Chromosome"/>
</dbReference>
<dbReference type="InterPro" id="IPR036465">
    <property type="entry name" value="vWFA_dom_sf"/>
</dbReference>
<dbReference type="EMBL" id="LR586016">
    <property type="protein sequence ID" value="VIP04883.1"/>
    <property type="molecule type" value="Genomic_DNA"/>
</dbReference>